<evidence type="ECO:0000256" key="4">
    <source>
        <dbReference type="ARBA" id="ARBA00022631"/>
    </source>
</evidence>
<dbReference type="Gramene" id="TraesSTA1A03G00174730.1">
    <property type="protein sequence ID" value="TraesSTA1A03G00174730.1"/>
    <property type="gene ID" value="TraesSTA1A03G00174730"/>
</dbReference>
<dbReference type="KEGG" id="taes:123182500"/>
<name>A0A3B5Y6W7_WHEAT</name>
<protein>
    <recommendedName>
        <fullName evidence="3">2-oxo-4-hydroxy-4-carboxy-5-ureidoimidazoline decarboxylase</fullName>
        <ecNumber evidence="3">4.1.1.97</ecNumber>
    </recommendedName>
</protein>
<proteinExistence type="predicted"/>
<reference evidence="8" key="1">
    <citation type="submission" date="2018-08" db="EMBL/GenBank/DDBJ databases">
        <authorList>
            <person name="Rossello M."/>
        </authorList>
    </citation>
    <scope>NUCLEOTIDE SEQUENCE [LARGE SCALE GENOMIC DNA]</scope>
    <source>
        <strain evidence="8">cv. Chinese Spring</strain>
    </source>
</reference>
<keyword evidence="4" id="KW-0659">Purine metabolism</keyword>
<feature type="domain" description="Oxo-4-hydroxy-4-carboxy-5-ureidoimidazoline decarboxylase" evidence="7">
    <location>
        <begin position="10"/>
        <end position="150"/>
    </location>
</feature>
<dbReference type="SUPFAM" id="SSF158694">
    <property type="entry name" value="UraD-Like"/>
    <property type="match status" value="1"/>
</dbReference>
<dbReference type="Gramene" id="TraesLDM1A03G00170690.1">
    <property type="protein sequence ID" value="TraesLDM1A03G00170690.1"/>
    <property type="gene ID" value="TraesLDM1A03G00170690"/>
</dbReference>
<dbReference type="Gramene" id="TraesCS1A03G1028100.1">
    <property type="protein sequence ID" value="TraesCS1A03G1028100.1.CDS"/>
    <property type="gene ID" value="TraesCS1A03G1028100"/>
</dbReference>
<sequence>MATLTVEDVLRVNGSRRFAVALAAASPFGSLADALLAARRIWRNEVDVPGWLEAFAANPPLGTTSLSISKWSKEEQSVARSTATHSTAQDLSEWNAKYRDKFGFVFLICATGRTAPEVLAELKRRYANRLIVELEIAAAEELKITELRLAKLFSPETAAPRLQLLANQ</sequence>
<dbReference type="InterPro" id="IPR018020">
    <property type="entry name" value="OHCU_decarboxylase"/>
</dbReference>
<dbReference type="PANTHER" id="PTHR43466">
    <property type="entry name" value="2-OXO-4-HYDROXY-4-CARBOXY-5-UREIDOIMIDAZOLINE DECARBOXYLASE-RELATED"/>
    <property type="match status" value="1"/>
</dbReference>
<evidence type="ECO:0000256" key="6">
    <source>
        <dbReference type="ARBA" id="ARBA00023239"/>
    </source>
</evidence>
<dbReference type="Gramene" id="TraesSTA1A03G00174730.2">
    <property type="protein sequence ID" value="TraesSTA1A03G00174730.2"/>
    <property type="gene ID" value="TraesSTA1A03G00174730"/>
</dbReference>
<reference evidence="8" key="2">
    <citation type="submission" date="2018-10" db="UniProtKB">
        <authorList>
            <consortium name="EnsemblPlants"/>
        </authorList>
    </citation>
    <scope>IDENTIFICATION</scope>
</reference>
<evidence type="ECO:0000256" key="3">
    <source>
        <dbReference type="ARBA" id="ARBA00012257"/>
    </source>
</evidence>
<dbReference type="PANTHER" id="PTHR43466:SF1">
    <property type="entry name" value="2-OXO-4-HYDROXY-4-CARBOXY-5-UREIDOIMIDAZOLINE DECARBOXYLASE-RELATED"/>
    <property type="match status" value="1"/>
</dbReference>
<accession>A0A3B5Y6W7</accession>
<evidence type="ECO:0000313" key="9">
    <source>
        <dbReference type="Proteomes" id="UP000019116"/>
    </source>
</evidence>
<dbReference type="InterPro" id="IPR036778">
    <property type="entry name" value="OHCU_decarboxylase_sf"/>
</dbReference>
<evidence type="ECO:0000256" key="2">
    <source>
        <dbReference type="ARBA" id="ARBA00004754"/>
    </source>
</evidence>
<dbReference type="STRING" id="4565.A0A3B5Y6W7"/>
<evidence type="ECO:0000256" key="1">
    <source>
        <dbReference type="ARBA" id="ARBA00001163"/>
    </source>
</evidence>
<keyword evidence="5" id="KW-0210">Decarboxylase</keyword>
<dbReference type="AlphaFoldDB" id="A0A3B5Y6W7"/>
<comment type="catalytic activity">
    <reaction evidence="1">
        <text>5-hydroxy-2-oxo-4-ureido-2,5-dihydro-1H-imidazole-5-carboxylate + H(+) = (S)-allantoin + CO2</text>
        <dbReference type="Rhea" id="RHEA:26301"/>
        <dbReference type="ChEBI" id="CHEBI:15378"/>
        <dbReference type="ChEBI" id="CHEBI:15678"/>
        <dbReference type="ChEBI" id="CHEBI:16526"/>
        <dbReference type="ChEBI" id="CHEBI:58639"/>
        <dbReference type="EC" id="4.1.1.97"/>
    </reaction>
</comment>
<organism evidence="8">
    <name type="scientific">Triticum aestivum</name>
    <name type="common">Wheat</name>
    <dbReference type="NCBI Taxonomy" id="4565"/>
    <lineage>
        <taxon>Eukaryota</taxon>
        <taxon>Viridiplantae</taxon>
        <taxon>Streptophyta</taxon>
        <taxon>Embryophyta</taxon>
        <taxon>Tracheophyta</taxon>
        <taxon>Spermatophyta</taxon>
        <taxon>Magnoliopsida</taxon>
        <taxon>Liliopsida</taxon>
        <taxon>Poales</taxon>
        <taxon>Poaceae</taxon>
        <taxon>BOP clade</taxon>
        <taxon>Pooideae</taxon>
        <taxon>Triticodae</taxon>
        <taxon>Triticeae</taxon>
        <taxon>Triticinae</taxon>
        <taxon>Triticum</taxon>
    </lineage>
</organism>
<gene>
    <name evidence="8" type="primary">LOC123182500</name>
</gene>
<dbReference type="GeneID" id="123182500"/>
<dbReference type="Gramene" id="TraesLAC1A03G00172620.1">
    <property type="protein sequence ID" value="TraesLAC1A03G00172620.1"/>
    <property type="gene ID" value="TraesLAC1A03G00172620"/>
</dbReference>
<comment type="pathway">
    <text evidence="2">Purine metabolism; urate degradation; (S)-allantoin from urate: step 3/3.</text>
</comment>
<dbReference type="OMA" id="AHPMIGD"/>
<dbReference type="Pfam" id="PF09349">
    <property type="entry name" value="OHCU_decarbox"/>
    <property type="match status" value="1"/>
</dbReference>
<dbReference type="EnsemblPlants" id="TraesCS1A02G421400.1">
    <property type="protein sequence ID" value="TraesCS1A02G421400.1"/>
    <property type="gene ID" value="TraesCS1A02G421400"/>
</dbReference>
<keyword evidence="9" id="KW-1185">Reference proteome</keyword>
<dbReference type="EC" id="4.1.1.97" evidence="3"/>
<dbReference type="Gramene" id="TraesCS1A02G421400.1">
    <property type="protein sequence ID" value="TraesCS1A02G421400.1"/>
    <property type="gene ID" value="TraesCS1A02G421400"/>
</dbReference>
<dbReference type="GO" id="GO:0005777">
    <property type="term" value="C:peroxisome"/>
    <property type="evidence" value="ECO:0000318"/>
    <property type="project" value="GO_Central"/>
</dbReference>
<dbReference type="GO" id="GO:0019628">
    <property type="term" value="P:urate catabolic process"/>
    <property type="evidence" value="ECO:0000318"/>
    <property type="project" value="GO_Central"/>
</dbReference>
<dbReference type="GO" id="GO:0051997">
    <property type="term" value="F:2-oxo-4-hydroxy-4-carboxy-5-ureidoimidazoline decarboxylase activity"/>
    <property type="evidence" value="ECO:0000318"/>
    <property type="project" value="GO_Central"/>
</dbReference>
<evidence type="ECO:0000256" key="5">
    <source>
        <dbReference type="ARBA" id="ARBA00022793"/>
    </source>
</evidence>
<dbReference type="PaxDb" id="4565-Traes_1AL_7B79C3BC6.2"/>
<dbReference type="FunFam" id="1.10.3330.10:FF:000002">
    <property type="entry name" value="Uric acid degradation bifunctional protein TTL"/>
    <property type="match status" value="1"/>
</dbReference>
<dbReference type="SMR" id="A0A3B5Y6W7"/>
<keyword evidence="6" id="KW-0456">Lyase</keyword>
<dbReference type="GO" id="GO:0006144">
    <property type="term" value="P:purine nucleobase metabolic process"/>
    <property type="evidence" value="ECO:0007669"/>
    <property type="project" value="UniProtKB-KW"/>
</dbReference>
<dbReference type="Proteomes" id="UP000019116">
    <property type="component" value="Chromosome 1A"/>
</dbReference>
<evidence type="ECO:0000259" key="7">
    <source>
        <dbReference type="Pfam" id="PF09349"/>
    </source>
</evidence>
<evidence type="ECO:0000313" key="8">
    <source>
        <dbReference type="EnsemblPlants" id="TraesCS1A02G421400.1"/>
    </source>
</evidence>
<dbReference type="OrthoDB" id="10265230at2759"/>
<dbReference type="RefSeq" id="XP_044451028.1">
    <property type="nucleotide sequence ID" value="XM_044595093.1"/>
</dbReference>
<dbReference type="Gramene" id="TraesNOR1A03G00175030.1">
    <property type="protein sequence ID" value="TraesNOR1A03G00175030.1"/>
    <property type="gene ID" value="TraesNOR1A03G00175030"/>
</dbReference>
<dbReference type="Gene3D" id="1.10.3330.10">
    <property type="entry name" value="Oxo-4-hydroxy-4-carboxy-5-ureidoimidazoline decarboxylase"/>
    <property type="match status" value="1"/>
</dbReference>
<dbReference type="Gramene" id="TraesKAR1A01G0369590.1">
    <property type="protein sequence ID" value="cds.TraesKAR1A01G0369590.1"/>
    <property type="gene ID" value="TraesKAR1A01G0369590"/>
</dbReference>